<dbReference type="Proteomes" id="UP000228497">
    <property type="component" value="Unassembled WGS sequence"/>
</dbReference>
<gene>
    <name evidence="1" type="ORF">COW49_03850</name>
</gene>
<accession>A0A2M7FCU9</accession>
<reference evidence="2" key="1">
    <citation type="submission" date="2017-09" db="EMBL/GenBank/DDBJ databases">
        <title>Depth-based differentiation of microbial function through sediment-hosted aquifers and enrichment of novel symbionts in the deep terrestrial subsurface.</title>
        <authorList>
            <person name="Probst A.J."/>
            <person name="Ladd B."/>
            <person name="Jarett J.K."/>
            <person name="Geller-Mcgrath D.E."/>
            <person name="Sieber C.M.K."/>
            <person name="Emerson J.B."/>
            <person name="Anantharaman K."/>
            <person name="Thomas B.C."/>
            <person name="Malmstrom R."/>
            <person name="Stieglmeier M."/>
            <person name="Klingl A."/>
            <person name="Woyke T."/>
            <person name="Ryan C.M."/>
            <person name="Banfield J.F."/>
        </authorList>
    </citation>
    <scope>NUCLEOTIDE SEQUENCE [LARGE SCALE GENOMIC DNA]</scope>
</reference>
<organism evidence="1 2">
    <name type="scientific">Candidatus Kaiserbacteria bacterium CG17_big_fil_post_rev_8_21_14_2_50_51_7</name>
    <dbReference type="NCBI Taxonomy" id="1974613"/>
    <lineage>
        <taxon>Bacteria</taxon>
        <taxon>Candidatus Kaiseribacteriota</taxon>
    </lineage>
</organism>
<dbReference type="AlphaFoldDB" id="A0A2M7FCU9"/>
<dbReference type="EMBL" id="PFFD01000181">
    <property type="protein sequence ID" value="PIV86718.1"/>
    <property type="molecule type" value="Genomic_DNA"/>
</dbReference>
<protein>
    <submittedName>
        <fullName evidence="1">Uncharacterized protein</fullName>
    </submittedName>
</protein>
<proteinExistence type="predicted"/>
<sequence>MLAIHQKRLLDSLDKATINKAGLRDRVLAFGVLYDKEMREVKGEEGGRLEINIINFAGASQSGQVRIMAMGKDESTRAAMEAAD</sequence>
<evidence type="ECO:0000313" key="2">
    <source>
        <dbReference type="Proteomes" id="UP000228497"/>
    </source>
</evidence>
<comment type="caution">
    <text evidence="1">The sequence shown here is derived from an EMBL/GenBank/DDBJ whole genome shotgun (WGS) entry which is preliminary data.</text>
</comment>
<evidence type="ECO:0000313" key="1">
    <source>
        <dbReference type="EMBL" id="PIV86718.1"/>
    </source>
</evidence>
<name>A0A2M7FCU9_9BACT</name>